<dbReference type="InterPro" id="IPR028082">
    <property type="entry name" value="Peripla_BP_I"/>
</dbReference>
<feature type="domain" description="Periplasmic binding protein" evidence="4">
    <location>
        <begin position="60"/>
        <end position="319"/>
    </location>
</feature>
<evidence type="ECO:0000256" key="2">
    <source>
        <dbReference type="ARBA" id="ARBA00007639"/>
    </source>
</evidence>
<name>C3UN01_9MICO</name>
<comment type="subcellular location">
    <subcellularLocation>
        <location evidence="1">Cell envelope</location>
    </subcellularLocation>
</comment>
<dbReference type="GO" id="GO:0030246">
    <property type="term" value="F:carbohydrate binding"/>
    <property type="evidence" value="ECO:0007669"/>
    <property type="project" value="TreeGrafter"/>
</dbReference>
<organism evidence="5">
    <name type="scientific">Microbacterium sp. MA1</name>
    <dbReference type="NCBI Taxonomy" id="614068"/>
    <lineage>
        <taxon>Bacteria</taxon>
        <taxon>Bacillati</taxon>
        <taxon>Actinomycetota</taxon>
        <taxon>Actinomycetes</taxon>
        <taxon>Micrococcales</taxon>
        <taxon>Microbacteriaceae</taxon>
        <taxon>Microbacterium</taxon>
    </lineage>
</organism>
<dbReference type="SUPFAM" id="SSF53822">
    <property type="entry name" value="Periplasmic binding protein-like I"/>
    <property type="match status" value="1"/>
</dbReference>
<dbReference type="PANTHER" id="PTHR30036:SF7">
    <property type="entry name" value="ABC TRANSPORTER PERIPLASMIC-BINDING PROTEIN YPHF"/>
    <property type="match status" value="1"/>
</dbReference>
<dbReference type="Gene3D" id="3.40.50.2300">
    <property type="match status" value="2"/>
</dbReference>
<evidence type="ECO:0000256" key="1">
    <source>
        <dbReference type="ARBA" id="ARBA00004196"/>
    </source>
</evidence>
<reference evidence="5" key="2">
    <citation type="journal article" date="2009" name="Appl. Environ. Microbiol.">
        <title>Lateral transfer of genes for hexahydro-1,3,5-trinitro-1,3,5-triazine (RDX) degradation.</title>
        <authorList>
            <person name="Andeer P.F."/>
            <person name="Stahl D.A."/>
            <person name="Bruce N.C."/>
            <person name="Strand S.E."/>
        </authorList>
    </citation>
    <scope>NUCLEOTIDE SEQUENCE</scope>
    <source>
        <strain evidence="5">MA1</strain>
        <plasmid evidence="5">pMA1</plasmid>
    </source>
</reference>
<dbReference type="GO" id="GO:0030288">
    <property type="term" value="C:outer membrane-bounded periplasmic space"/>
    <property type="evidence" value="ECO:0007669"/>
    <property type="project" value="TreeGrafter"/>
</dbReference>
<evidence type="ECO:0000259" key="4">
    <source>
        <dbReference type="Pfam" id="PF13407"/>
    </source>
</evidence>
<evidence type="ECO:0000313" key="5">
    <source>
        <dbReference type="EMBL" id="ACO88892.1"/>
    </source>
</evidence>
<comment type="similarity">
    <text evidence="2">Belongs to the bacterial solute-binding protein 2 family.</text>
</comment>
<dbReference type="PANTHER" id="PTHR30036">
    <property type="entry name" value="D-XYLOSE-BINDING PERIPLASMIC PROTEIN"/>
    <property type="match status" value="1"/>
</dbReference>
<accession>C3UN01</accession>
<dbReference type="AlphaFoldDB" id="C3UN01"/>
<dbReference type="InterPro" id="IPR025997">
    <property type="entry name" value="SBP_2_dom"/>
</dbReference>
<dbReference type="Pfam" id="PF13407">
    <property type="entry name" value="Peripla_BP_4"/>
    <property type="match status" value="1"/>
</dbReference>
<evidence type="ECO:0000256" key="3">
    <source>
        <dbReference type="SAM" id="SignalP"/>
    </source>
</evidence>
<proteinExistence type="inferred from homology"/>
<protein>
    <submittedName>
        <fullName evidence="5">Periplasmic binding protein</fullName>
    </submittedName>
</protein>
<dbReference type="InterPro" id="IPR050555">
    <property type="entry name" value="Bact_Solute-Bind_Prot2"/>
</dbReference>
<keyword evidence="5" id="KW-0614">Plasmid</keyword>
<dbReference type="EMBL" id="FJ577793">
    <property type="protein sequence ID" value="ACO88892.1"/>
    <property type="molecule type" value="Genomic_DNA"/>
</dbReference>
<keyword evidence="3" id="KW-0732">Signal</keyword>
<sequence>MKTAQSSSTIRPFKRTARLLATAGIATVAVLLAACSAGGGTPDEGGPSAGSGSASGIKVVVMGGAPDDPFWSKMKNGAEAAGATISAAGGSVEVVSMPGYENFNSDAAKLVANIDAMNPSAVVLPNWVPEAQNDNIKTLTDKGIPVIIYNAGQATIDEVGARMYIGTDEYQSGVLTGRQLADDGARNVVCVNTLPGTANIEDRCKGVQDGAEAGGATSSNLNLPSTQFGDPTAITQAIKGTLLQDSSIDAVVAVGAADGDSAAAAIEQNGVADSVQLAAFDFNAAALERITAGTQAFAVDLQPYAQAFYATSAAFQLAAYGIELPEPVFLAGPSLITADNVELVNEAVKNGIR</sequence>
<dbReference type="PROSITE" id="PS51257">
    <property type="entry name" value="PROKAR_LIPOPROTEIN"/>
    <property type="match status" value="1"/>
</dbReference>
<feature type="chain" id="PRO_5038827593" evidence="3">
    <location>
        <begin position="34"/>
        <end position="353"/>
    </location>
</feature>
<feature type="signal peptide" evidence="3">
    <location>
        <begin position="1"/>
        <end position="33"/>
    </location>
</feature>
<geneLocation type="plasmid" evidence="5">
    <name>pMA1</name>
</geneLocation>
<reference evidence="5" key="1">
    <citation type="submission" date="2008-12" db="EMBL/GenBank/DDBJ databases">
        <authorList>
            <person name="Andeer P."/>
            <person name="Stahl D.A."/>
            <person name="Bruce N.C."/>
            <person name="Strand S.E."/>
        </authorList>
    </citation>
    <scope>NUCLEOTIDE SEQUENCE</scope>
    <source>
        <strain evidence="5">MA1</strain>
        <plasmid evidence="5">pMA1</plasmid>
    </source>
</reference>